<proteinExistence type="predicted"/>
<evidence type="ECO:0000259" key="1">
    <source>
        <dbReference type="Pfam" id="PF02010"/>
    </source>
</evidence>
<evidence type="ECO:0000313" key="3">
    <source>
        <dbReference type="Proteomes" id="UP001642464"/>
    </source>
</evidence>
<accession>A0ABP0KYN9</accession>
<protein>
    <submittedName>
        <fullName evidence="2">Galactosylceramidase</fullName>
    </submittedName>
</protein>
<gene>
    <name evidence="2" type="ORF">SCF082_LOCUS19595</name>
</gene>
<organism evidence="2 3">
    <name type="scientific">Durusdinium trenchii</name>
    <dbReference type="NCBI Taxonomy" id="1381693"/>
    <lineage>
        <taxon>Eukaryota</taxon>
        <taxon>Sar</taxon>
        <taxon>Alveolata</taxon>
        <taxon>Dinophyceae</taxon>
        <taxon>Suessiales</taxon>
        <taxon>Symbiodiniaceae</taxon>
        <taxon>Durusdinium</taxon>
    </lineage>
</organism>
<dbReference type="InterPro" id="IPR002859">
    <property type="entry name" value="PKD/REJ-like"/>
</dbReference>
<feature type="domain" description="PKD/REJ-like" evidence="1">
    <location>
        <begin position="284"/>
        <end position="543"/>
    </location>
</feature>
<sequence>MPLDDFLAAAIREQDEPAVHRAVRLGADRSRAAIEMIGQELTEKNLEQHQRTRLRPGAEKLIKFLQSEQQQGRLQWGICSTMCSRNALATFRALLSNMNYELLGLGHDSFNYGNRCKYKDANGLDQEVWFFGQEECEPVAFSVQTSYAAWWTLPAAPAAAPRFAPSTWPGSIEPRAAPGRISPRTDLDRRPGAVRFDGFVFAPGSAHEFRVTAQYQGASSAGAAQRQYVFSLTVLPPAAPVVRVVGPHTVAGACSFSGLDGSKESGVIDVVTRCRPVFGFYPSLDASQSYDPSLPPPSTSGLVFEWSCVTASGASCGLNSPDLASAQLLVAGGQLIEGLYNFSVLARRSGETEGAVSVWPIEIANGALPPVSITVPWASDEAVSTQTGGHLGPATASVQGSAGCTVPETWAWTFVLVEETSQSPILAFLNTVASWSNGQLTLSTNDFPGGFLIPGRRYAYAVLQASSQEEMAALESGNLESLIQAEAQGAKTVKSDMFLADGPPSGGLVTVSPVAGYAVTDAFSGTTFAWYDEQVESLTYAFYLLPFTQNTTMTSDGNGGILLGATFETPTVDWTNVTSPFYWSALGGSFLQNVSDPQAAQWDVSVAVGAYVMAVVARDHLGAVSVSYAPGPLVEAPPGGVSPDLALASLDTAMSSGDESVILGALDSLSSVAIASNDTAELAAATEKKMEALDSAANVVGASSDSLSKFGEVAANMLSSEGSGGSAASPAVAERAAGALDTVLTAALDSQGVDPAAGTSLLKATSSVGNSFADGGSDSNVAKGARVSKLRVLFSKLGSALLQQLPAGATSQISTVEGGKGTEIGVVKENANAAIASGVSSKNSQVPGSVLGRRLQENACDSVAVQNTNFVASHWGEE</sequence>
<comment type="caution">
    <text evidence="2">The sequence shown here is derived from an EMBL/GenBank/DDBJ whole genome shotgun (WGS) entry which is preliminary data.</text>
</comment>
<evidence type="ECO:0000313" key="2">
    <source>
        <dbReference type="EMBL" id="CAK9031325.1"/>
    </source>
</evidence>
<keyword evidence="3" id="KW-1185">Reference proteome</keyword>
<dbReference type="EMBL" id="CAXAMM010013414">
    <property type="protein sequence ID" value="CAK9031325.1"/>
    <property type="molecule type" value="Genomic_DNA"/>
</dbReference>
<reference evidence="2 3" key="1">
    <citation type="submission" date="2024-02" db="EMBL/GenBank/DDBJ databases">
        <authorList>
            <person name="Chen Y."/>
            <person name="Shah S."/>
            <person name="Dougan E. K."/>
            <person name="Thang M."/>
            <person name="Chan C."/>
        </authorList>
    </citation>
    <scope>NUCLEOTIDE SEQUENCE [LARGE SCALE GENOMIC DNA]</scope>
</reference>
<dbReference type="Proteomes" id="UP001642464">
    <property type="component" value="Unassembled WGS sequence"/>
</dbReference>
<dbReference type="Pfam" id="PF02010">
    <property type="entry name" value="REJ"/>
    <property type="match status" value="1"/>
</dbReference>
<name>A0ABP0KYN9_9DINO</name>